<dbReference type="InterPro" id="IPR045540">
    <property type="entry name" value="YegS/DAGK_C"/>
</dbReference>
<dbReference type="Gene3D" id="2.60.200.40">
    <property type="match status" value="1"/>
</dbReference>
<keyword evidence="13" id="KW-1133">Transmembrane helix</keyword>
<evidence type="ECO:0000256" key="1">
    <source>
        <dbReference type="ARBA" id="ARBA00001946"/>
    </source>
</evidence>
<dbReference type="Proteomes" id="UP000246114">
    <property type="component" value="Unassembled WGS sequence"/>
</dbReference>
<sequence>MPHFLLISYFLHLIHVFLYIFLQLLYNYCITYYYINLYIAAKESSIMRHLFIINPSSGKGKSLSYIPLIHELFDDKKDQYVIEITKYPGHASEIVGQYIKDEDFFVYAVGGDGTLNEIANILVNTNNALGVIPCGTGNDFIRSFMHSKNYKNILERTVNGKIEVIDTAKANNRYFVNIASIGFDSNVVYNARLFKKKKFIPSSMSYLLSLFYTPFKFKSIPMNITIDNITIKSNNLLFAVCNGSYYGGGIPISPHSSMNDGILDICMVKSCRLFRLLRCLPKALSANHTNIEEVSFYKGNNIHVQSNYEFIVQADGELTTCNDMTFEFYPNSLRILKPQ</sequence>
<keyword evidence="4" id="KW-0808">Transferase</keyword>
<evidence type="ECO:0000256" key="11">
    <source>
        <dbReference type="ARBA" id="ARBA00023209"/>
    </source>
</evidence>
<dbReference type="PANTHER" id="PTHR12358:SF106">
    <property type="entry name" value="LIPID KINASE YEGS"/>
    <property type="match status" value="1"/>
</dbReference>
<keyword evidence="6" id="KW-0547">Nucleotide-binding</keyword>
<evidence type="ECO:0000259" key="14">
    <source>
        <dbReference type="PROSITE" id="PS50146"/>
    </source>
</evidence>
<gene>
    <name evidence="15" type="ORF">DBY38_09955</name>
</gene>
<dbReference type="GO" id="GO:0008654">
    <property type="term" value="P:phospholipid biosynthetic process"/>
    <property type="evidence" value="ECO:0007669"/>
    <property type="project" value="UniProtKB-KW"/>
</dbReference>
<comment type="similarity">
    <text evidence="2">Belongs to the diacylglycerol/lipid kinase family.</text>
</comment>
<dbReference type="InterPro" id="IPR005218">
    <property type="entry name" value="Diacylglycerol/lipid_kinase"/>
</dbReference>
<dbReference type="InterPro" id="IPR050187">
    <property type="entry name" value="Lipid_Phosphate_FormReg"/>
</dbReference>
<evidence type="ECO:0000256" key="6">
    <source>
        <dbReference type="ARBA" id="ARBA00022741"/>
    </source>
</evidence>
<protein>
    <submittedName>
        <fullName evidence="15">Diacylglycerol kinase</fullName>
    </submittedName>
</protein>
<comment type="caution">
    <text evidence="15">The sequence shown here is derived from an EMBL/GenBank/DDBJ whole genome shotgun (WGS) entry which is preliminary data.</text>
</comment>
<evidence type="ECO:0000256" key="13">
    <source>
        <dbReference type="SAM" id="Phobius"/>
    </source>
</evidence>
<keyword evidence="9" id="KW-0460">Magnesium</keyword>
<evidence type="ECO:0000256" key="3">
    <source>
        <dbReference type="ARBA" id="ARBA00022516"/>
    </source>
</evidence>
<dbReference type="GO" id="GO:0005886">
    <property type="term" value="C:plasma membrane"/>
    <property type="evidence" value="ECO:0007669"/>
    <property type="project" value="TreeGrafter"/>
</dbReference>
<dbReference type="GO" id="GO:0005524">
    <property type="term" value="F:ATP binding"/>
    <property type="evidence" value="ECO:0007669"/>
    <property type="project" value="UniProtKB-KW"/>
</dbReference>
<dbReference type="Gene3D" id="3.40.50.10330">
    <property type="entry name" value="Probable inorganic polyphosphate/atp-NAD kinase, domain 1"/>
    <property type="match status" value="1"/>
</dbReference>
<reference evidence="15 16" key="1">
    <citation type="submission" date="2018-03" db="EMBL/GenBank/DDBJ databases">
        <title>The uncultured portion of the human microbiome is neutrally assembled.</title>
        <authorList>
            <person name="Jeraldo P."/>
            <person name="Boardman L."/>
            <person name="White B.A."/>
            <person name="Nelson H."/>
            <person name="Goldenfeld N."/>
            <person name="Chia N."/>
        </authorList>
    </citation>
    <scope>NUCLEOTIDE SEQUENCE [LARGE SCALE GENOMIC DNA]</scope>
    <source>
        <strain evidence="15">CIM:MAG 903</strain>
    </source>
</reference>
<dbReference type="SUPFAM" id="SSF111331">
    <property type="entry name" value="NAD kinase/diacylglycerol kinase-like"/>
    <property type="match status" value="1"/>
</dbReference>
<evidence type="ECO:0000313" key="16">
    <source>
        <dbReference type="Proteomes" id="UP000246114"/>
    </source>
</evidence>
<evidence type="ECO:0000256" key="12">
    <source>
        <dbReference type="ARBA" id="ARBA00023264"/>
    </source>
</evidence>
<accession>A0A316M2W0</accession>
<dbReference type="EMBL" id="QAMZ01000045">
    <property type="protein sequence ID" value="PWL52812.1"/>
    <property type="molecule type" value="Genomic_DNA"/>
</dbReference>
<keyword evidence="5" id="KW-0479">Metal-binding</keyword>
<dbReference type="GO" id="GO:0046872">
    <property type="term" value="F:metal ion binding"/>
    <property type="evidence" value="ECO:0007669"/>
    <property type="project" value="UniProtKB-KW"/>
</dbReference>
<evidence type="ECO:0000256" key="10">
    <source>
        <dbReference type="ARBA" id="ARBA00023098"/>
    </source>
</evidence>
<dbReference type="PANTHER" id="PTHR12358">
    <property type="entry name" value="SPHINGOSINE KINASE"/>
    <property type="match status" value="1"/>
</dbReference>
<dbReference type="AlphaFoldDB" id="A0A316M2W0"/>
<dbReference type="Pfam" id="PF00781">
    <property type="entry name" value="DAGK_cat"/>
    <property type="match status" value="1"/>
</dbReference>
<dbReference type="InterPro" id="IPR001206">
    <property type="entry name" value="Diacylglycerol_kinase_cat_dom"/>
</dbReference>
<evidence type="ECO:0000256" key="5">
    <source>
        <dbReference type="ARBA" id="ARBA00022723"/>
    </source>
</evidence>
<keyword evidence="13" id="KW-0812">Transmembrane</keyword>
<feature type="transmembrane region" description="Helical" evidence="13">
    <location>
        <begin position="6"/>
        <end position="26"/>
    </location>
</feature>
<comment type="cofactor">
    <cofactor evidence="1">
        <name>Mg(2+)</name>
        <dbReference type="ChEBI" id="CHEBI:18420"/>
    </cofactor>
</comment>
<organism evidence="15 16">
    <name type="scientific">Clostridium cadaveris</name>
    <dbReference type="NCBI Taxonomy" id="1529"/>
    <lineage>
        <taxon>Bacteria</taxon>
        <taxon>Bacillati</taxon>
        <taxon>Bacillota</taxon>
        <taxon>Clostridia</taxon>
        <taxon>Eubacteriales</taxon>
        <taxon>Clostridiaceae</taxon>
        <taxon>Clostridium</taxon>
    </lineage>
</organism>
<evidence type="ECO:0000256" key="7">
    <source>
        <dbReference type="ARBA" id="ARBA00022777"/>
    </source>
</evidence>
<evidence type="ECO:0000313" key="15">
    <source>
        <dbReference type="EMBL" id="PWL52812.1"/>
    </source>
</evidence>
<keyword evidence="12" id="KW-1208">Phospholipid metabolism</keyword>
<dbReference type="SMART" id="SM00046">
    <property type="entry name" value="DAGKc"/>
    <property type="match status" value="1"/>
</dbReference>
<keyword evidence="3" id="KW-0444">Lipid biosynthesis</keyword>
<proteinExistence type="inferred from homology"/>
<dbReference type="InterPro" id="IPR017438">
    <property type="entry name" value="ATP-NAD_kinase_N"/>
</dbReference>
<evidence type="ECO:0000256" key="8">
    <source>
        <dbReference type="ARBA" id="ARBA00022840"/>
    </source>
</evidence>
<dbReference type="InterPro" id="IPR016064">
    <property type="entry name" value="NAD/diacylglycerol_kinase_sf"/>
</dbReference>
<keyword evidence="11" id="KW-0594">Phospholipid biosynthesis</keyword>
<dbReference type="Pfam" id="PF19279">
    <property type="entry name" value="YegS_C"/>
    <property type="match status" value="1"/>
</dbReference>
<evidence type="ECO:0000256" key="4">
    <source>
        <dbReference type="ARBA" id="ARBA00022679"/>
    </source>
</evidence>
<dbReference type="NCBIfam" id="TIGR00147">
    <property type="entry name" value="YegS/Rv2252/BmrU family lipid kinase"/>
    <property type="match status" value="1"/>
</dbReference>
<keyword evidence="8" id="KW-0067">ATP-binding</keyword>
<keyword evidence="10" id="KW-0443">Lipid metabolism</keyword>
<name>A0A316M2W0_9CLOT</name>
<dbReference type="PROSITE" id="PS50146">
    <property type="entry name" value="DAGK"/>
    <property type="match status" value="1"/>
</dbReference>
<keyword evidence="7 15" id="KW-0418">Kinase</keyword>
<dbReference type="GO" id="GO:0016301">
    <property type="term" value="F:kinase activity"/>
    <property type="evidence" value="ECO:0007669"/>
    <property type="project" value="UniProtKB-KW"/>
</dbReference>
<feature type="domain" description="DAGKc" evidence="14">
    <location>
        <begin position="44"/>
        <end position="174"/>
    </location>
</feature>
<evidence type="ECO:0000256" key="2">
    <source>
        <dbReference type="ARBA" id="ARBA00005983"/>
    </source>
</evidence>
<keyword evidence="13" id="KW-0472">Membrane</keyword>
<evidence type="ECO:0000256" key="9">
    <source>
        <dbReference type="ARBA" id="ARBA00022842"/>
    </source>
</evidence>